<dbReference type="Proteomes" id="UP001501266">
    <property type="component" value="Unassembled WGS sequence"/>
</dbReference>
<evidence type="ECO:0000259" key="2">
    <source>
        <dbReference type="Pfam" id="PF01370"/>
    </source>
</evidence>
<gene>
    <name evidence="3" type="ORF">GCM10009640_11090</name>
</gene>
<feature type="domain" description="NAD-dependent epimerase/dehydratase" evidence="2">
    <location>
        <begin position="7"/>
        <end position="230"/>
    </location>
</feature>
<dbReference type="PANTHER" id="PTHR43000">
    <property type="entry name" value="DTDP-D-GLUCOSE 4,6-DEHYDRATASE-RELATED"/>
    <property type="match status" value="1"/>
</dbReference>
<reference evidence="3 4" key="1">
    <citation type="journal article" date="2019" name="Int. J. Syst. Evol. Microbiol.">
        <title>The Global Catalogue of Microorganisms (GCM) 10K type strain sequencing project: providing services to taxonomists for standard genome sequencing and annotation.</title>
        <authorList>
            <consortium name="The Broad Institute Genomics Platform"/>
            <consortium name="The Broad Institute Genome Sequencing Center for Infectious Disease"/>
            <person name="Wu L."/>
            <person name="Ma J."/>
        </authorList>
    </citation>
    <scope>NUCLEOTIDE SEQUENCE [LARGE SCALE GENOMIC DNA]</scope>
    <source>
        <strain evidence="3 4">JCM 12398</strain>
    </source>
</reference>
<sequence length="299" mass="31556">MTMRLAITGVDGFVGRHVATIAAERGHHVVGIAHCAGADVPGVDEMIVADLTAGWPQIRSVDAVVHLAGLAAVGPSFDEPRRYLAENAEMMLNLGEALLRSANPVTRVVAASTGAIYARSDCPITETAPLSFASPYAVSKGTVDNLLSYYRARGLDAVAVRPFNHIGPGQCPGFIVPDLRNQLDALGTGEPLSAGNLDAERDYTDVRDVAKAYVLLAEAPRLAHGVYNVASGHARSGHEVLAELCRAMNRSVPALTRGSRRPLDLPRVVGDATRLRDELGWAPQIEFAASIAAAVGVRA</sequence>
<name>A0ABN1YRR9_9MICO</name>
<protein>
    <submittedName>
        <fullName evidence="3">GDP-mannose 4,6-dehydratase</fullName>
    </submittedName>
</protein>
<dbReference type="Gene3D" id="3.40.50.720">
    <property type="entry name" value="NAD(P)-binding Rossmann-like Domain"/>
    <property type="match status" value="1"/>
</dbReference>
<comment type="caution">
    <text evidence="3">The sequence shown here is derived from an EMBL/GenBank/DDBJ whole genome shotgun (WGS) entry which is preliminary data.</text>
</comment>
<evidence type="ECO:0000313" key="3">
    <source>
        <dbReference type="EMBL" id="GAA1420978.1"/>
    </source>
</evidence>
<dbReference type="RefSeq" id="WP_343918247.1">
    <property type="nucleotide sequence ID" value="NZ_BAAAKK010000003.1"/>
</dbReference>
<dbReference type="EMBL" id="BAAAKK010000003">
    <property type="protein sequence ID" value="GAA1420978.1"/>
    <property type="molecule type" value="Genomic_DNA"/>
</dbReference>
<dbReference type="InterPro" id="IPR036291">
    <property type="entry name" value="NAD(P)-bd_dom_sf"/>
</dbReference>
<accession>A0ABN1YRR9</accession>
<keyword evidence="4" id="KW-1185">Reference proteome</keyword>
<dbReference type="SUPFAM" id="SSF51735">
    <property type="entry name" value="NAD(P)-binding Rossmann-fold domains"/>
    <property type="match status" value="1"/>
</dbReference>
<dbReference type="InterPro" id="IPR001509">
    <property type="entry name" value="Epimerase_deHydtase"/>
</dbReference>
<proteinExistence type="inferred from homology"/>
<dbReference type="Pfam" id="PF01370">
    <property type="entry name" value="Epimerase"/>
    <property type="match status" value="1"/>
</dbReference>
<evidence type="ECO:0000256" key="1">
    <source>
        <dbReference type="ARBA" id="ARBA00007637"/>
    </source>
</evidence>
<organism evidence="3 4">
    <name type="scientific">Agrococcus citreus</name>
    <dbReference type="NCBI Taxonomy" id="84643"/>
    <lineage>
        <taxon>Bacteria</taxon>
        <taxon>Bacillati</taxon>
        <taxon>Actinomycetota</taxon>
        <taxon>Actinomycetes</taxon>
        <taxon>Micrococcales</taxon>
        <taxon>Microbacteriaceae</taxon>
        <taxon>Agrococcus</taxon>
    </lineage>
</organism>
<evidence type="ECO:0000313" key="4">
    <source>
        <dbReference type="Proteomes" id="UP001501266"/>
    </source>
</evidence>
<dbReference type="Gene3D" id="3.90.25.10">
    <property type="entry name" value="UDP-galactose 4-epimerase, domain 1"/>
    <property type="match status" value="1"/>
</dbReference>
<comment type="similarity">
    <text evidence="1">Belongs to the NAD(P)-dependent epimerase/dehydratase family.</text>
</comment>